<dbReference type="Pfam" id="PF03901">
    <property type="entry name" value="Glyco_transf_22"/>
    <property type="match status" value="1"/>
</dbReference>
<accession>A0A8W8JKJ6</accession>
<name>A0A8W8JKJ6_MAGGI</name>
<comment type="similarity">
    <text evidence="10">Belongs to the glycosyltransferase 22 family. PIGZ subfamily.</text>
</comment>
<reference evidence="13" key="1">
    <citation type="submission" date="2022-08" db="UniProtKB">
        <authorList>
            <consortium name="EnsemblMetazoa"/>
        </authorList>
    </citation>
    <scope>IDENTIFICATION</scope>
    <source>
        <strain evidence="13">05x7-T-G4-1.051#20</strain>
    </source>
</reference>
<dbReference type="GO" id="GO:0000026">
    <property type="term" value="F:alpha-1,2-mannosyltransferase activity"/>
    <property type="evidence" value="ECO:0007669"/>
    <property type="project" value="TreeGrafter"/>
</dbReference>
<dbReference type="PANTHER" id="PTHR22760">
    <property type="entry name" value="GLYCOSYLTRANSFERASE"/>
    <property type="match status" value="1"/>
</dbReference>
<keyword evidence="4 11" id="KW-0328">Glycosyltransferase</keyword>
<evidence type="ECO:0000256" key="7">
    <source>
        <dbReference type="ARBA" id="ARBA00022824"/>
    </source>
</evidence>
<evidence type="ECO:0000256" key="12">
    <source>
        <dbReference type="SAM" id="MobiDB-lite"/>
    </source>
</evidence>
<dbReference type="EC" id="2.4.1.-" evidence="11"/>
<dbReference type="InterPro" id="IPR005599">
    <property type="entry name" value="GPI_mannosylTrfase"/>
</dbReference>
<feature type="transmembrane region" description="Helical" evidence="11">
    <location>
        <begin position="12"/>
        <end position="32"/>
    </location>
</feature>
<comment type="subcellular location">
    <subcellularLocation>
        <location evidence="1 11">Endoplasmic reticulum membrane</location>
        <topology evidence="1 11">Multi-pass membrane protein</topology>
    </subcellularLocation>
</comment>
<protein>
    <recommendedName>
        <fullName evidence="11">Mannosyltransferase</fullName>
        <ecNumber evidence="11">2.4.1.-</ecNumber>
    </recommendedName>
</protein>
<organism evidence="13 14">
    <name type="scientific">Magallana gigas</name>
    <name type="common">Pacific oyster</name>
    <name type="synonym">Crassostrea gigas</name>
    <dbReference type="NCBI Taxonomy" id="29159"/>
    <lineage>
        <taxon>Eukaryota</taxon>
        <taxon>Metazoa</taxon>
        <taxon>Spiralia</taxon>
        <taxon>Lophotrochozoa</taxon>
        <taxon>Mollusca</taxon>
        <taxon>Bivalvia</taxon>
        <taxon>Autobranchia</taxon>
        <taxon>Pteriomorphia</taxon>
        <taxon>Ostreida</taxon>
        <taxon>Ostreoidea</taxon>
        <taxon>Ostreidae</taxon>
        <taxon>Magallana</taxon>
    </lineage>
</organism>
<feature type="transmembrane region" description="Helical" evidence="11">
    <location>
        <begin position="90"/>
        <end position="115"/>
    </location>
</feature>
<feature type="transmembrane region" description="Helical" evidence="11">
    <location>
        <begin position="425"/>
        <end position="444"/>
    </location>
</feature>
<keyword evidence="8 11" id="KW-1133">Transmembrane helix</keyword>
<evidence type="ECO:0000313" key="14">
    <source>
        <dbReference type="Proteomes" id="UP000005408"/>
    </source>
</evidence>
<evidence type="ECO:0000256" key="6">
    <source>
        <dbReference type="ARBA" id="ARBA00022692"/>
    </source>
</evidence>
<evidence type="ECO:0000256" key="8">
    <source>
        <dbReference type="ARBA" id="ARBA00022989"/>
    </source>
</evidence>
<sequence>MSSLDLIRNHKIWLSLVFVRFCLVFLPQQGYIHPDEFFQSTEIVAGDILNVSVVRTWEFSTGLRSIPPIYCLAGPGFSLLKGVPQMMTSYWAVVLPRLSTCILSLAVDVAVLYVCDAFAIDSTVALPILASSYVMLTYLTRPFSNTLETVTFCVLLVLVAKVVRNINHSQSDRAEKKSKEFKVLPNDGYQRKTLDEFRKKHSSNPTEEKSNSDSNGKAVFLIGVVMSIGMFIRPTFAAFSVGPILWFVGTALMSGDGAVSYLFLMSFGALVSSILMVLVDTAYYSDMTVVDILSRFRQCVITSGNVAKCWEEYFSMFIVTPWNFLKYNSDPDNLSAHGHHPYYTHLLINIPLLLGPAVVLILVELYRFCMRRSTSYNSTPLCFLTPPILILSLFPHQEPRFLLPLLPLGVILYVSSINRIGHRNVFLFLWCVFNLIGLLFYGFLHQGGVIPLLSYIEKNLNNPSPLFTNEDTFFFFHTYMPPRSLLLSHTSVEQLVDLQGSPIEDLVAAVKSQKTCCSYLAIPGTMMEEFVHQRISFDVIQAFPFHLSMEDPPSYDVVKEVWQNFSDRAYYDKLFESMSLFLLKMKN</sequence>
<dbReference type="PANTHER" id="PTHR22760:SF3">
    <property type="entry name" value="GPI MANNOSYLTRANSFERASE 4"/>
    <property type="match status" value="1"/>
</dbReference>
<evidence type="ECO:0000256" key="1">
    <source>
        <dbReference type="ARBA" id="ARBA00004477"/>
    </source>
</evidence>
<feature type="transmembrane region" description="Helical" evidence="11">
    <location>
        <begin position="401"/>
        <end position="418"/>
    </location>
</feature>
<evidence type="ECO:0000256" key="2">
    <source>
        <dbReference type="ARBA" id="ARBA00004687"/>
    </source>
</evidence>
<evidence type="ECO:0000256" key="5">
    <source>
        <dbReference type="ARBA" id="ARBA00022679"/>
    </source>
</evidence>
<feature type="transmembrane region" description="Helical" evidence="11">
    <location>
        <begin position="218"/>
        <end position="246"/>
    </location>
</feature>
<dbReference type="GO" id="GO:0006506">
    <property type="term" value="P:GPI anchor biosynthetic process"/>
    <property type="evidence" value="ECO:0007669"/>
    <property type="project" value="UniProtKB-KW"/>
</dbReference>
<dbReference type="Proteomes" id="UP000005408">
    <property type="component" value="Unassembled WGS sequence"/>
</dbReference>
<evidence type="ECO:0000313" key="13">
    <source>
        <dbReference type="EnsemblMetazoa" id="G19820.1:cds"/>
    </source>
</evidence>
<keyword evidence="14" id="KW-1185">Reference proteome</keyword>
<evidence type="ECO:0000256" key="10">
    <source>
        <dbReference type="ARBA" id="ARBA00038466"/>
    </source>
</evidence>
<keyword evidence="7 11" id="KW-0256">Endoplasmic reticulum</keyword>
<dbReference type="OMA" id="HGIHPRY"/>
<keyword evidence="3" id="KW-0337">GPI-anchor biosynthesis</keyword>
<feature type="transmembrane region" description="Helical" evidence="11">
    <location>
        <begin position="258"/>
        <end position="279"/>
    </location>
</feature>
<keyword evidence="5" id="KW-0808">Transferase</keyword>
<evidence type="ECO:0000256" key="9">
    <source>
        <dbReference type="ARBA" id="ARBA00023136"/>
    </source>
</evidence>
<feature type="transmembrane region" description="Helical" evidence="11">
    <location>
        <begin position="342"/>
        <end position="363"/>
    </location>
</feature>
<comment type="pathway">
    <text evidence="2">Glycolipid biosynthesis; glycosylphosphatidylinositol-anchor biosynthesis.</text>
</comment>
<dbReference type="EnsemblMetazoa" id="G19820.1">
    <property type="protein sequence ID" value="G19820.1:cds"/>
    <property type="gene ID" value="G19820"/>
</dbReference>
<dbReference type="AlphaFoldDB" id="A0A8W8JKJ6"/>
<dbReference type="OrthoDB" id="10066429at2759"/>
<dbReference type="GO" id="GO:0005789">
    <property type="term" value="C:endoplasmic reticulum membrane"/>
    <property type="evidence" value="ECO:0007669"/>
    <property type="project" value="UniProtKB-SubCell"/>
</dbReference>
<feature type="region of interest" description="Disordered" evidence="12">
    <location>
        <begin position="195"/>
        <end position="214"/>
    </location>
</feature>
<evidence type="ECO:0000256" key="4">
    <source>
        <dbReference type="ARBA" id="ARBA00022676"/>
    </source>
</evidence>
<keyword evidence="9 11" id="KW-0472">Membrane</keyword>
<evidence type="ECO:0000256" key="3">
    <source>
        <dbReference type="ARBA" id="ARBA00022502"/>
    </source>
</evidence>
<keyword evidence="6 11" id="KW-0812">Transmembrane</keyword>
<proteinExistence type="inferred from homology"/>
<evidence type="ECO:0000256" key="11">
    <source>
        <dbReference type="RuleBase" id="RU363075"/>
    </source>
</evidence>